<sequence>MNSTPSSHKSDPRSSIKSASRLVRLSCESDEIIPQFSVILASPSPKKSSKSSTSLPLHELLVLSPSPVRKSKTHPADRIETASEEPIEHIGARRRCKSRSNLMGLSGCGSPRNNRRSRRRLELDEREREKEVGYGEENLKARKRRHAGKSRKEKLSLVVANPSPMVSPKSIDGNGCHLDRIGELIADLVMWNDVAKSSLWFGLGSLFFLSSCFAGGISFSIFAMISQLGLLFLCISFFSNSLSPRDKYEKRREFVLTHDDILRVGRLVLPAANLAISKTRELFSGEPSMTLKVAPLLLLGAEYGHHITLWRLFSCGFFIGFTGPRLYTNYSEQINERVASIKWRAFETWGACSHKKIAAASAITAFWNLSSVKTRLFTAFIFLVVLRYYRQHLAEATQEERSEEEDKQEQKKEEKALVVVAGVESHK</sequence>
<evidence type="ECO:0000313" key="10">
    <source>
        <dbReference type="Proteomes" id="UP001370490"/>
    </source>
</evidence>
<feature type="compositionally biased region" description="Basic and acidic residues" evidence="7">
    <location>
        <begin position="120"/>
        <end position="136"/>
    </location>
</feature>
<evidence type="ECO:0000259" key="8">
    <source>
        <dbReference type="PROSITE" id="PS50845"/>
    </source>
</evidence>
<keyword evidence="4 6" id="KW-1133">Transmembrane helix</keyword>
<keyword evidence="3 6" id="KW-0256">Endoplasmic reticulum</keyword>
<evidence type="ECO:0000256" key="7">
    <source>
        <dbReference type="SAM" id="MobiDB-lite"/>
    </source>
</evidence>
<comment type="caution">
    <text evidence="9">The sequence shown here is derived from an EMBL/GenBank/DDBJ whole genome shotgun (WGS) entry which is preliminary data.</text>
</comment>
<keyword evidence="5 6" id="KW-0472">Membrane</keyword>
<dbReference type="PANTHER" id="PTHR46626:SF2">
    <property type="entry name" value="RETICULON-LIKE PROTEIN B17"/>
    <property type="match status" value="1"/>
</dbReference>
<dbReference type="EMBL" id="JBAMMX010000022">
    <property type="protein sequence ID" value="KAK6919108.1"/>
    <property type="molecule type" value="Genomic_DNA"/>
</dbReference>
<dbReference type="PANTHER" id="PTHR46626">
    <property type="entry name" value="RETICULON-LIKE PROTEIN B17"/>
    <property type="match status" value="1"/>
</dbReference>
<feature type="transmembrane region" description="Helical" evidence="6">
    <location>
        <begin position="199"/>
        <end position="219"/>
    </location>
</feature>
<evidence type="ECO:0000256" key="2">
    <source>
        <dbReference type="ARBA" id="ARBA00022692"/>
    </source>
</evidence>
<organism evidence="9 10">
    <name type="scientific">Dillenia turbinata</name>
    <dbReference type="NCBI Taxonomy" id="194707"/>
    <lineage>
        <taxon>Eukaryota</taxon>
        <taxon>Viridiplantae</taxon>
        <taxon>Streptophyta</taxon>
        <taxon>Embryophyta</taxon>
        <taxon>Tracheophyta</taxon>
        <taxon>Spermatophyta</taxon>
        <taxon>Magnoliopsida</taxon>
        <taxon>eudicotyledons</taxon>
        <taxon>Gunneridae</taxon>
        <taxon>Pentapetalae</taxon>
        <taxon>Dilleniales</taxon>
        <taxon>Dilleniaceae</taxon>
        <taxon>Dillenia</taxon>
    </lineage>
</organism>
<gene>
    <name evidence="9" type="ORF">RJ641_017530</name>
</gene>
<evidence type="ECO:0000256" key="4">
    <source>
        <dbReference type="ARBA" id="ARBA00022989"/>
    </source>
</evidence>
<feature type="domain" description="Reticulon" evidence="8">
    <location>
        <begin position="185"/>
        <end position="342"/>
    </location>
</feature>
<protein>
    <recommendedName>
        <fullName evidence="6">Reticulon-like protein</fullName>
    </recommendedName>
</protein>
<feature type="region of interest" description="Disordered" evidence="7">
    <location>
        <begin position="1"/>
        <end position="21"/>
    </location>
</feature>
<dbReference type="InterPro" id="IPR003388">
    <property type="entry name" value="Reticulon"/>
</dbReference>
<name>A0AAN8V0I6_9MAGN</name>
<evidence type="ECO:0000313" key="9">
    <source>
        <dbReference type="EMBL" id="KAK6919108.1"/>
    </source>
</evidence>
<keyword evidence="10" id="KW-1185">Reference proteome</keyword>
<keyword evidence="2 6" id="KW-0812">Transmembrane</keyword>
<dbReference type="GO" id="GO:0005789">
    <property type="term" value="C:endoplasmic reticulum membrane"/>
    <property type="evidence" value="ECO:0007669"/>
    <property type="project" value="UniProtKB-SubCell"/>
</dbReference>
<evidence type="ECO:0000256" key="6">
    <source>
        <dbReference type="RuleBase" id="RU363132"/>
    </source>
</evidence>
<proteinExistence type="predicted"/>
<comment type="subcellular location">
    <subcellularLocation>
        <location evidence="1 6">Endoplasmic reticulum membrane</location>
        <topology evidence="1 6">Multi-pass membrane protein</topology>
    </subcellularLocation>
</comment>
<feature type="region of interest" description="Disordered" evidence="7">
    <location>
        <begin position="100"/>
        <end position="136"/>
    </location>
</feature>
<dbReference type="AlphaFoldDB" id="A0AAN8V0I6"/>
<evidence type="ECO:0000256" key="3">
    <source>
        <dbReference type="ARBA" id="ARBA00022824"/>
    </source>
</evidence>
<dbReference type="Pfam" id="PF02453">
    <property type="entry name" value="Reticulon"/>
    <property type="match status" value="1"/>
</dbReference>
<dbReference type="PROSITE" id="PS50845">
    <property type="entry name" value="RETICULON"/>
    <property type="match status" value="1"/>
</dbReference>
<feature type="transmembrane region" description="Helical" evidence="6">
    <location>
        <begin position="225"/>
        <end position="242"/>
    </location>
</feature>
<dbReference type="InterPro" id="IPR044647">
    <property type="entry name" value="RTNLB17/18/21"/>
</dbReference>
<dbReference type="Proteomes" id="UP001370490">
    <property type="component" value="Unassembled WGS sequence"/>
</dbReference>
<reference evidence="9 10" key="1">
    <citation type="submission" date="2023-12" db="EMBL/GenBank/DDBJ databases">
        <title>A high-quality genome assembly for Dillenia turbinata (Dilleniales).</title>
        <authorList>
            <person name="Chanderbali A."/>
        </authorList>
    </citation>
    <scope>NUCLEOTIDE SEQUENCE [LARGE SCALE GENOMIC DNA]</scope>
    <source>
        <strain evidence="9">LSX21</strain>
        <tissue evidence="9">Leaf</tissue>
    </source>
</reference>
<evidence type="ECO:0000256" key="5">
    <source>
        <dbReference type="ARBA" id="ARBA00023136"/>
    </source>
</evidence>
<accession>A0AAN8V0I6</accession>
<evidence type="ECO:0000256" key="1">
    <source>
        <dbReference type="ARBA" id="ARBA00004477"/>
    </source>
</evidence>